<proteinExistence type="predicted"/>
<reference evidence="1 2" key="1">
    <citation type="submission" date="2020-09" db="EMBL/GenBank/DDBJ databases">
        <title>Sphingomonas sp., a new species isolated from pork steak.</title>
        <authorList>
            <person name="Heidler von Heilborn D."/>
        </authorList>
    </citation>
    <scope>NUCLEOTIDE SEQUENCE [LARGE SCALE GENOMIC DNA]</scope>
    <source>
        <strain evidence="2">S8-3T</strain>
    </source>
</reference>
<name>A0A7H0LD56_9SPHN</name>
<dbReference type="InterPro" id="IPR011659">
    <property type="entry name" value="WD40"/>
</dbReference>
<organism evidence="1 2">
    <name type="scientific">Sphingomonas alpina</name>
    <dbReference type="NCBI Taxonomy" id="653931"/>
    <lineage>
        <taxon>Bacteria</taxon>
        <taxon>Pseudomonadati</taxon>
        <taxon>Pseudomonadota</taxon>
        <taxon>Alphaproteobacteria</taxon>
        <taxon>Sphingomonadales</taxon>
        <taxon>Sphingomonadaceae</taxon>
        <taxon>Sphingomonas</taxon>
    </lineage>
</organism>
<dbReference type="Gene3D" id="2.120.10.30">
    <property type="entry name" value="TolB, C-terminal domain"/>
    <property type="match status" value="1"/>
</dbReference>
<dbReference type="Pfam" id="PF07676">
    <property type="entry name" value="PD40"/>
    <property type="match status" value="2"/>
</dbReference>
<dbReference type="Proteomes" id="UP000516148">
    <property type="component" value="Chromosome"/>
</dbReference>
<dbReference type="EMBL" id="CP061038">
    <property type="protein sequence ID" value="QNQ07609.1"/>
    <property type="molecule type" value="Genomic_DNA"/>
</dbReference>
<dbReference type="KEGG" id="spap:H3Z74_12280"/>
<dbReference type="InterPro" id="IPR011042">
    <property type="entry name" value="6-blade_b-propeller_TolB-like"/>
</dbReference>
<sequence length="290" mass="31811">MSPLRFMLLAGVLISQPAASRDDVTPWTPVGIASDQFESHAAFDPATGAIFFVRSAKDFSGWRILTSRCSPMGWTQPVDAPFAGDGVEADPWFERGGRGLWFISTRSTDGVHRKDLDVWRAERDVRGRWGLPKRLPAPVNSTGNEWFPRIGKDGWLYFGSDRPGGLGKTDIWRARRNGTRGWRVENAGAGLNGPGDEYEALPAPDGRSMVLMASDGLYLTRATRTGWSKRVKLGAAINATGSEIGALFSPSGRSLMFARDLKGRRSGEFFVWHINGREAWPPSCPGATAR</sequence>
<dbReference type="AlphaFoldDB" id="A0A7H0LD56"/>
<protein>
    <submittedName>
        <fullName evidence="1">PD40 domain-containing protein</fullName>
    </submittedName>
</protein>
<dbReference type="SUPFAM" id="SSF69304">
    <property type="entry name" value="Tricorn protease N-terminal domain"/>
    <property type="match status" value="1"/>
</dbReference>
<evidence type="ECO:0000313" key="2">
    <source>
        <dbReference type="Proteomes" id="UP000516148"/>
    </source>
</evidence>
<keyword evidence="2" id="KW-1185">Reference proteome</keyword>
<gene>
    <name evidence="1" type="ORF">H3Z74_12280</name>
</gene>
<accession>A0A7H0LD56</accession>
<evidence type="ECO:0000313" key="1">
    <source>
        <dbReference type="EMBL" id="QNQ07609.1"/>
    </source>
</evidence>